<feature type="transmembrane region" description="Helical" evidence="6">
    <location>
        <begin position="21"/>
        <end position="42"/>
    </location>
</feature>
<keyword evidence="4 6" id="KW-0472">Membrane</keyword>
<dbReference type="OrthoDB" id="3934549at2759"/>
<comment type="subcellular location">
    <subcellularLocation>
        <location evidence="1">Membrane</location>
        <topology evidence="1">Multi-pass membrane protein</topology>
    </subcellularLocation>
</comment>
<feature type="transmembrane region" description="Helical" evidence="6">
    <location>
        <begin position="140"/>
        <end position="166"/>
    </location>
</feature>
<dbReference type="Proteomes" id="UP000664534">
    <property type="component" value="Unassembled WGS sequence"/>
</dbReference>
<sequence length="242" mass="26392">MAAAPMADSSEARASQAPKMIVHVFLTLVLAWGIATLLTSIFQCSPVSALWNSDTTNKHCINLRKWLIGTNVPHIIIDFSILLLPMPLIWRLKLSTGRKITLSGVFLVGAFTSAASIIRVNANASIANNDPTWDYVAVMIWSTVEGNIGVVCACLPTLGVLLHYLLHGNFRSSSSVYALPHERNARMPHRGSEFERLDGNTSGSFPERAVLVERDYIVERDNGNQAVGLDTFCVGGDVGRKT</sequence>
<gene>
    <name evidence="8" type="ORF">IMSHALPRED_010381</name>
</gene>
<dbReference type="InterPro" id="IPR049326">
    <property type="entry name" value="Rhodopsin_dom_fungi"/>
</dbReference>
<feature type="transmembrane region" description="Helical" evidence="6">
    <location>
        <begin position="72"/>
        <end position="90"/>
    </location>
</feature>
<accession>A0A8H3G0V2</accession>
<dbReference type="GO" id="GO:0016020">
    <property type="term" value="C:membrane"/>
    <property type="evidence" value="ECO:0007669"/>
    <property type="project" value="UniProtKB-SubCell"/>
</dbReference>
<protein>
    <recommendedName>
        <fullName evidence="7">Rhodopsin domain-containing protein</fullName>
    </recommendedName>
</protein>
<dbReference type="PANTHER" id="PTHR33048">
    <property type="entry name" value="PTH11-LIKE INTEGRAL MEMBRANE PROTEIN (AFU_ORTHOLOGUE AFUA_5G11245)"/>
    <property type="match status" value="1"/>
</dbReference>
<keyword evidence="2 6" id="KW-0812">Transmembrane</keyword>
<comment type="caution">
    <text evidence="8">The sequence shown here is derived from an EMBL/GenBank/DDBJ whole genome shotgun (WGS) entry which is preliminary data.</text>
</comment>
<evidence type="ECO:0000259" key="7">
    <source>
        <dbReference type="Pfam" id="PF20684"/>
    </source>
</evidence>
<dbReference type="EMBL" id="CAJPDT010000087">
    <property type="protein sequence ID" value="CAF9935891.1"/>
    <property type="molecule type" value="Genomic_DNA"/>
</dbReference>
<evidence type="ECO:0000256" key="1">
    <source>
        <dbReference type="ARBA" id="ARBA00004141"/>
    </source>
</evidence>
<dbReference type="PANTHER" id="PTHR33048:SF47">
    <property type="entry name" value="INTEGRAL MEMBRANE PROTEIN-RELATED"/>
    <property type="match status" value="1"/>
</dbReference>
<evidence type="ECO:0000256" key="4">
    <source>
        <dbReference type="ARBA" id="ARBA00023136"/>
    </source>
</evidence>
<keyword evidence="9" id="KW-1185">Reference proteome</keyword>
<comment type="similarity">
    <text evidence="5">Belongs to the SAT4 family.</text>
</comment>
<feature type="transmembrane region" description="Helical" evidence="6">
    <location>
        <begin position="102"/>
        <end position="120"/>
    </location>
</feature>
<dbReference type="Pfam" id="PF20684">
    <property type="entry name" value="Fung_rhodopsin"/>
    <property type="match status" value="1"/>
</dbReference>
<evidence type="ECO:0000256" key="5">
    <source>
        <dbReference type="ARBA" id="ARBA00038359"/>
    </source>
</evidence>
<name>A0A8H3G0V2_9LECA</name>
<proteinExistence type="inferred from homology"/>
<evidence type="ECO:0000256" key="3">
    <source>
        <dbReference type="ARBA" id="ARBA00022989"/>
    </source>
</evidence>
<evidence type="ECO:0000256" key="2">
    <source>
        <dbReference type="ARBA" id="ARBA00022692"/>
    </source>
</evidence>
<reference evidence="8" key="1">
    <citation type="submission" date="2021-03" db="EMBL/GenBank/DDBJ databases">
        <authorList>
            <person name="Tagirdzhanova G."/>
        </authorList>
    </citation>
    <scope>NUCLEOTIDE SEQUENCE</scope>
</reference>
<evidence type="ECO:0000256" key="6">
    <source>
        <dbReference type="SAM" id="Phobius"/>
    </source>
</evidence>
<organism evidence="8 9">
    <name type="scientific">Imshaugia aleurites</name>
    <dbReference type="NCBI Taxonomy" id="172621"/>
    <lineage>
        <taxon>Eukaryota</taxon>
        <taxon>Fungi</taxon>
        <taxon>Dikarya</taxon>
        <taxon>Ascomycota</taxon>
        <taxon>Pezizomycotina</taxon>
        <taxon>Lecanoromycetes</taxon>
        <taxon>OSLEUM clade</taxon>
        <taxon>Lecanoromycetidae</taxon>
        <taxon>Lecanorales</taxon>
        <taxon>Lecanorineae</taxon>
        <taxon>Parmeliaceae</taxon>
        <taxon>Imshaugia</taxon>
    </lineage>
</organism>
<dbReference type="InterPro" id="IPR052337">
    <property type="entry name" value="SAT4-like"/>
</dbReference>
<dbReference type="AlphaFoldDB" id="A0A8H3G0V2"/>
<feature type="domain" description="Rhodopsin" evidence="7">
    <location>
        <begin position="18"/>
        <end position="162"/>
    </location>
</feature>
<evidence type="ECO:0000313" key="8">
    <source>
        <dbReference type="EMBL" id="CAF9935891.1"/>
    </source>
</evidence>
<evidence type="ECO:0000313" key="9">
    <source>
        <dbReference type="Proteomes" id="UP000664534"/>
    </source>
</evidence>
<keyword evidence="3 6" id="KW-1133">Transmembrane helix</keyword>